<evidence type="ECO:0000259" key="2">
    <source>
        <dbReference type="Pfam" id="PF20058"/>
    </source>
</evidence>
<evidence type="ECO:0000256" key="1">
    <source>
        <dbReference type="SAM" id="MobiDB-lite"/>
    </source>
</evidence>
<dbReference type="Proteomes" id="UP000266886">
    <property type="component" value="Unassembled WGS sequence"/>
</dbReference>
<feature type="region of interest" description="Disordered" evidence="1">
    <location>
        <begin position="90"/>
        <end position="113"/>
    </location>
</feature>
<reference evidence="3 4" key="1">
    <citation type="submission" date="2018-10" db="EMBL/GenBank/DDBJ databases">
        <title>Whole genome sequence of Corynebacterium gottingense DSM 130494T.</title>
        <authorList>
            <person name="Bernier A.-M."/>
            <person name="Bernard K."/>
        </authorList>
    </citation>
    <scope>NUCLEOTIDE SEQUENCE [LARGE SCALE GENOMIC DNA]</scope>
    <source>
        <strain evidence="3 4">DSM 103494</strain>
    </source>
</reference>
<organism evidence="3 4">
    <name type="scientific">Corynebacterium gottingense</name>
    <dbReference type="NCBI Taxonomy" id="2041036"/>
    <lineage>
        <taxon>Bacteria</taxon>
        <taxon>Bacillati</taxon>
        <taxon>Actinomycetota</taxon>
        <taxon>Actinomycetes</taxon>
        <taxon>Mycobacteriales</taxon>
        <taxon>Corynebacteriaceae</taxon>
        <taxon>Corynebacterium</taxon>
    </lineage>
</organism>
<dbReference type="InterPro" id="IPR045598">
    <property type="entry name" value="DUF6457"/>
</dbReference>
<sequence length="113" mass="11715">MAKDDALHTTHEWLAAVAKELGVAPEAVRSLVGDVLDLTAAVAHNGPSRPAAPTTAFLVGLAAGRQLGPDATPDATESATRKLIEATTQLLERYGTNDNSDNNDGSHAGDEQD</sequence>
<gene>
    <name evidence="3" type="ORF">EAW56_00840</name>
</gene>
<keyword evidence="4" id="KW-1185">Reference proteome</keyword>
<feature type="domain" description="DUF6457" evidence="2">
    <location>
        <begin position="8"/>
        <end position="96"/>
    </location>
</feature>
<evidence type="ECO:0000313" key="3">
    <source>
        <dbReference type="EMBL" id="RMD20676.1"/>
    </source>
</evidence>
<comment type="caution">
    <text evidence="3">The sequence shown here is derived from an EMBL/GenBank/DDBJ whole genome shotgun (WGS) entry which is preliminary data.</text>
</comment>
<evidence type="ECO:0000313" key="4">
    <source>
        <dbReference type="Proteomes" id="UP000266886"/>
    </source>
</evidence>
<dbReference type="RefSeq" id="WP_122084691.1">
    <property type="nucleotide sequence ID" value="NZ_CBCRWO010000003.1"/>
</dbReference>
<dbReference type="Pfam" id="PF20058">
    <property type="entry name" value="DUF6457"/>
    <property type="match status" value="1"/>
</dbReference>
<proteinExistence type="predicted"/>
<name>A0ABX9UNE7_9CORY</name>
<protein>
    <recommendedName>
        <fullName evidence="2">DUF6457 domain-containing protein</fullName>
    </recommendedName>
</protein>
<dbReference type="EMBL" id="RDRE01000001">
    <property type="protein sequence ID" value="RMD20676.1"/>
    <property type="molecule type" value="Genomic_DNA"/>
</dbReference>
<accession>A0ABX9UNE7</accession>